<dbReference type="EMBL" id="CP144750">
    <property type="protein sequence ID" value="WVZ82102.1"/>
    <property type="molecule type" value="Genomic_DNA"/>
</dbReference>
<feature type="domain" description="MULE transposase" evidence="2">
    <location>
        <begin position="98"/>
        <end position="201"/>
    </location>
</feature>
<protein>
    <recommendedName>
        <fullName evidence="2">MULE transposase domain-containing protein</fullName>
    </recommendedName>
</protein>
<evidence type="ECO:0000256" key="1">
    <source>
        <dbReference type="SAM" id="MobiDB-lite"/>
    </source>
</evidence>
<feature type="region of interest" description="Disordered" evidence="1">
    <location>
        <begin position="543"/>
        <end position="568"/>
    </location>
</feature>
<dbReference type="InterPro" id="IPR018289">
    <property type="entry name" value="MULE_transposase_dom"/>
</dbReference>
<proteinExistence type="predicted"/>
<keyword evidence="4" id="KW-1185">Reference proteome</keyword>
<organism evidence="3 4">
    <name type="scientific">Paspalum notatum var. saurae</name>
    <dbReference type="NCBI Taxonomy" id="547442"/>
    <lineage>
        <taxon>Eukaryota</taxon>
        <taxon>Viridiplantae</taxon>
        <taxon>Streptophyta</taxon>
        <taxon>Embryophyta</taxon>
        <taxon>Tracheophyta</taxon>
        <taxon>Spermatophyta</taxon>
        <taxon>Magnoliopsida</taxon>
        <taxon>Liliopsida</taxon>
        <taxon>Poales</taxon>
        <taxon>Poaceae</taxon>
        <taxon>PACMAD clade</taxon>
        <taxon>Panicoideae</taxon>
        <taxon>Andropogonodae</taxon>
        <taxon>Paspaleae</taxon>
        <taxon>Paspalinae</taxon>
        <taxon>Paspalum</taxon>
    </lineage>
</organism>
<evidence type="ECO:0000259" key="2">
    <source>
        <dbReference type="Pfam" id="PF10551"/>
    </source>
</evidence>
<reference evidence="3 4" key="1">
    <citation type="submission" date="2024-02" db="EMBL/GenBank/DDBJ databases">
        <title>High-quality chromosome-scale genome assembly of Pensacola bahiagrass (Paspalum notatum Flugge var. saurae).</title>
        <authorList>
            <person name="Vega J.M."/>
            <person name="Podio M."/>
            <person name="Orjuela J."/>
            <person name="Siena L.A."/>
            <person name="Pessino S.C."/>
            <person name="Combes M.C."/>
            <person name="Mariac C."/>
            <person name="Albertini E."/>
            <person name="Pupilli F."/>
            <person name="Ortiz J.P.A."/>
            <person name="Leblanc O."/>
        </authorList>
    </citation>
    <scope>NUCLEOTIDE SEQUENCE [LARGE SCALE GENOMIC DNA]</scope>
    <source>
        <strain evidence="3">R1</strain>
        <tissue evidence="3">Leaf</tissue>
    </source>
</reference>
<evidence type="ECO:0000313" key="3">
    <source>
        <dbReference type="EMBL" id="WVZ82102.1"/>
    </source>
</evidence>
<dbReference type="PANTHER" id="PTHR31973:SF184">
    <property type="entry name" value="OS02G0685500 PROTEIN"/>
    <property type="match status" value="1"/>
</dbReference>
<sequence>MTVKEIAAYLADKCGKQVSLPDVWSAKQDALEFRFGTYYDSYNYAPRLLEGIVCSNSGSFIDIKDTEVVGCKDFRVLHSIFWALAQCIHAFHYCRPVLCVKGTPLCGRYQGVLLTALALDANDCQIPVAFAIVESETKETWLWFLRNMKQAVVRERAGVCIIHDCKVELVSALDDIQNNPEEPHPWKDVRSRWCMLHLAENFLASFGDKKLMTMFKRLCQQKKLSNKFTNIWKELDELTFQYMAEKESSPGQEMQQGSSKHDDAELEAQIASNQLNSVRDGEEGNLGHESKRRITKFSDWIHLKPKEKWSLLYDTKNARYGIMGTDISDVYKSSHVCKGILCLPLSAIVEVTFKRTVEYFKNTSAAANETMNDQAMKFPQRVQDEMNCKMQKAQGHQVICMKTNNNNVLLGEGVKKFVVQSGQKRAAFARSENTPHVRATRQLLRKPCSHVIAVCCQIGVSTCTYMSPYYSVSYLCNTWSRKLVVPENLRNDRIIGRFSWESKMPTWISDKKLPTWISDKKLPTWIPDKKLECVFHVSLTSDSTQTGTDEEEQEVQEMGLDTNTSKNV</sequence>
<gene>
    <name evidence="3" type="ORF">U9M48_029404</name>
</gene>
<dbReference type="Pfam" id="PF10551">
    <property type="entry name" value="MULE"/>
    <property type="match status" value="1"/>
</dbReference>
<evidence type="ECO:0000313" key="4">
    <source>
        <dbReference type="Proteomes" id="UP001341281"/>
    </source>
</evidence>
<dbReference type="Proteomes" id="UP001341281">
    <property type="component" value="Chromosome 06"/>
</dbReference>
<dbReference type="PANTHER" id="PTHR31973">
    <property type="entry name" value="POLYPROTEIN, PUTATIVE-RELATED"/>
    <property type="match status" value="1"/>
</dbReference>
<name>A0AAQ3U1F2_PASNO</name>
<dbReference type="AlphaFoldDB" id="A0AAQ3U1F2"/>
<accession>A0AAQ3U1F2</accession>